<evidence type="ECO:0000313" key="1">
    <source>
        <dbReference type="EMBL" id="KAJ1348940.1"/>
    </source>
</evidence>
<organism evidence="1 2">
    <name type="scientific">Parelaphostrongylus tenuis</name>
    <name type="common">Meningeal worm</name>
    <dbReference type="NCBI Taxonomy" id="148309"/>
    <lineage>
        <taxon>Eukaryota</taxon>
        <taxon>Metazoa</taxon>
        <taxon>Ecdysozoa</taxon>
        <taxon>Nematoda</taxon>
        <taxon>Chromadorea</taxon>
        <taxon>Rhabditida</taxon>
        <taxon>Rhabditina</taxon>
        <taxon>Rhabditomorpha</taxon>
        <taxon>Strongyloidea</taxon>
        <taxon>Metastrongylidae</taxon>
        <taxon>Parelaphostrongylus</taxon>
    </lineage>
</organism>
<gene>
    <name evidence="1" type="ORF">KIN20_004348</name>
</gene>
<dbReference type="AlphaFoldDB" id="A0AAD5QHZ1"/>
<comment type="caution">
    <text evidence="1">The sequence shown here is derived from an EMBL/GenBank/DDBJ whole genome shotgun (WGS) entry which is preliminary data.</text>
</comment>
<accession>A0AAD5QHZ1</accession>
<keyword evidence="2" id="KW-1185">Reference proteome</keyword>
<proteinExistence type="predicted"/>
<evidence type="ECO:0000313" key="2">
    <source>
        <dbReference type="Proteomes" id="UP001196413"/>
    </source>
</evidence>
<name>A0AAD5QHZ1_PARTN</name>
<sequence>MVHPPVLPSGDAFARDERVENLQKVEKSCRIILKTFMNREPINSGFDVYCYTTQNLLNATSKILCNGVNVVQY</sequence>
<protein>
    <submittedName>
        <fullName evidence="1">Uncharacterized protein</fullName>
    </submittedName>
</protein>
<dbReference type="EMBL" id="JAHQIW010000582">
    <property type="protein sequence ID" value="KAJ1348940.1"/>
    <property type="molecule type" value="Genomic_DNA"/>
</dbReference>
<dbReference type="Proteomes" id="UP001196413">
    <property type="component" value="Unassembled WGS sequence"/>
</dbReference>
<reference evidence="1" key="1">
    <citation type="submission" date="2021-06" db="EMBL/GenBank/DDBJ databases">
        <title>Parelaphostrongylus tenuis whole genome reference sequence.</title>
        <authorList>
            <person name="Garwood T.J."/>
            <person name="Larsen P.A."/>
            <person name="Fountain-Jones N.M."/>
            <person name="Garbe J.R."/>
            <person name="Macchietto M.G."/>
            <person name="Kania S.A."/>
            <person name="Gerhold R.W."/>
            <person name="Richards J.E."/>
            <person name="Wolf T.M."/>
        </authorList>
    </citation>
    <scope>NUCLEOTIDE SEQUENCE</scope>
    <source>
        <strain evidence="1">MNPRO001-30</strain>
        <tissue evidence="1">Meninges</tissue>
    </source>
</reference>